<name>A0ABN2W6Y2_9ACTN</name>
<gene>
    <name evidence="5" type="primary">mgt</name>
    <name evidence="5" type="ORF">GCM10009801_42780</name>
</gene>
<dbReference type="SUPFAM" id="SSF53756">
    <property type="entry name" value="UDP-Glycosyltransferase/glycogen phosphorylase"/>
    <property type="match status" value="1"/>
</dbReference>
<dbReference type="PANTHER" id="PTHR48050:SF13">
    <property type="entry name" value="STEROL 3-BETA-GLUCOSYLTRANSFERASE UGT80A2"/>
    <property type="match status" value="1"/>
</dbReference>
<dbReference type="InterPro" id="IPR050426">
    <property type="entry name" value="Glycosyltransferase_28"/>
</dbReference>
<dbReference type="Proteomes" id="UP001500016">
    <property type="component" value="Unassembled WGS sequence"/>
</dbReference>
<dbReference type="EMBL" id="BAAAPE010000011">
    <property type="protein sequence ID" value="GAA2082784.1"/>
    <property type="molecule type" value="Genomic_DNA"/>
</dbReference>
<proteinExistence type="inferred from homology"/>
<organism evidence="5 6">
    <name type="scientific">Streptomyces albiaxialis</name>
    <dbReference type="NCBI Taxonomy" id="329523"/>
    <lineage>
        <taxon>Bacteria</taxon>
        <taxon>Bacillati</taxon>
        <taxon>Actinomycetota</taxon>
        <taxon>Actinomycetes</taxon>
        <taxon>Kitasatosporales</taxon>
        <taxon>Streptomycetaceae</taxon>
        <taxon>Streptomyces</taxon>
    </lineage>
</organism>
<reference evidence="5 6" key="1">
    <citation type="journal article" date="2019" name="Int. J. Syst. Evol. Microbiol.">
        <title>The Global Catalogue of Microorganisms (GCM) 10K type strain sequencing project: providing services to taxonomists for standard genome sequencing and annotation.</title>
        <authorList>
            <consortium name="The Broad Institute Genomics Platform"/>
            <consortium name="The Broad Institute Genome Sequencing Center for Infectious Disease"/>
            <person name="Wu L."/>
            <person name="Ma J."/>
        </authorList>
    </citation>
    <scope>NUCLEOTIDE SEQUENCE [LARGE SCALE GENOMIC DNA]</scope>
    <source>
        <strain evidence="5 6">JCM 15478</strain>
    </source>
</reference>
<dbReference type="Gene3D" id="3.40.50.2000">
    <property type="entry name" value="Glycogen Phosphorylase B"/>
    <property type="match status" value="2"/>
</dbReference>
<dbReference type="PROSITE" id="PS00375">
    <property type="entry name" value="UDPGT"/>
    <property type="match status" value="1"/>
</dbReference>
<dbReference type="InterPro" id="IPR010610">
    <property type="entry name" value="EryCIII-like_C"/>
</dbReference>
<evidence type="ECO:0000313" key="5">
    <source>
        <dbReference type="EMBL" id="GAA2082784.1"/>
    </source>
</evidence>
<dbReference type="InterPro" id="IPR006326">
    <property type="entry name" value="UDPGT_MGT-like"/>
</dbReference>
<feature type="domain" description="Erythromycin biosynthesis protein CIII-like C-terminal" evidence="4">
    <location>
        <begin position="281"/>
        <end position="395"/>
    </location>
</feature>
<accession>A0ABN2W6Y2</accession>
<comment type="similarity">
    <text evidence="1">Belongs to the UDP-glycosyltransferase family.</text>
</comment>
<evidence type="ECO:0000256" key="2">
    <source>
        <dbReference type="ARBA" id="ARBA00022679"/>
    </source>
</evidence>
<dbReference type="InterPro" id="IPR035595">
    <property type="entry name" value="UDP_glycos_trans_CS"/>
</dbReference>
<comment type="caution">
    <text evidence="5">The sequence shown here is derived from an EMBL/GenBank/DDBJ whole genome shotgun (WGS) entry which is preliminary data.</text>
</comment>
<dbReference type="PANTHER" id="PTHR48050">
    <property type="entry name" value="STEROL 3-BETA-GLUCOSYLTRANSFERASE"/>
    <property type="match status" value="1"/>
</dbReference>
<evidence type="ECO:0000313" key="6">
    <source>
        <dbReference type="Proteomes" id="UP001500016"/>
    </source>
</evidence>
<evidence type="ECO:0000259" key="4">
    <source>
        <dbReference type="Pfam" id="PF06722"/>
    </source>
</evidence>
<keyword evidence="6" id="KW-1185">Reference proteome</keyword>
<protein>
    <submittedName>
        <fullName evidence="5">Macrolide-inactivating glycosyltransferase</fullName>
    </submittedName>
</protein>
<evidence type="ECO:0000256" key="1">
    <source>
        <dbReference type="ARBA" id="ARBA00009995"/>
    </source>
</evidence>
<feature type="region of interest" description="Disordered" evidence="3">
    <location>
        <begin position="396"/>
        <end position="415"/>
    </location>
</feature>
<dbReference type="InterPro" id="IPR002213">
    <property type="entry name" value="UDP_glucos_trans"/>
</dbReference>
<dbReference type="Pfam" id="PF06722">
    <property type="entry name" value="EryCIII-like_C"/>
    <property type="match status" value="1"/>
</dbReference>
<evidence type="ECO:0000256" key="3">
    <source>
        <dbReference type="SAM" id="MobiDB-lite"/>
    </source>
</evidence>
<keyword evidence="2" id="KW-0808">Transferase</keyword>
<dbReference type="CDD" id="cd03784">
    <property type="entry name" value="GT1_Gtf-like"/>
    <property type="match status" value="1"/>
</dbReference>
<dbReference type="NCBIfam" id="TIGR01426">
    <property type="entry name" value="MGT"/>
    <property type="match status" value="1"/>
</dbReference>
<sequence length="415" mass="45277">MCRLCETNRLVYLTDMPTAPRRSAHIAMFNIAAPGHVHPGLEVVRELVARGHRVSYAIPDAMADLVASTGAEPRPYTSTLPSDDPADWGSGPLDNMRPFFDDAVQALPQLEVAFEGDVPDLVLSDSTSYPARVLARRWGVPQIQLTPHMVAWEGFVMEDINPEYAQMKRSEEGKAYFAAFRSWLDEQGVDLDVEEFTGVPERSLVLIPSAMQPNAELVDRERYTFVGTCGRTEGRGEEWRRPAAAEGKRLLLVSLGSTFTNEPEFYRACLQAFGDLPGWYVILQIGKHVTPEDLGPLPGNVETHPWVPQLAILEEADAFVTHAGMGGSQEGLATGTPMIAVPQAADQFMNAGILEGLGVARHVPKEKATADALRASLAELTSSPETTNRLAELRRATTEEGGAPHAANLIEATLR</sequence>